<comment type="caution">
    <text evidence="4">The sequence shown here is derived from an EMBL/GenBank/DDBJ whole genome shotgun (WGS) entry which is preliminary data.</text>
</comment>
<dbReference type="InterPro" id="IPR046672">
    <property type="entry name" value="DUF6542"/>
</dbReference>
<evidence type="ECO:0000259" key="3">
    <source>
        <dbReference type="Pfam" id="PF20177"/>
    </source>
</evidence>
<dbReference type="RefSeq" id="WP_160879948.1">
    <property type="nucleotide sequence ID" value="NZ_WUEK01000017.1"/>
</dbReference>
<keyword evidence="2" id="KW-1133">Transmembrane helix</keyword>
<feature type="domain" description="DUF6542" evidence="3">
    <location>
        <begin position="20"/>
        <end position="132"/>
    </location>
</feature>
<gene>
    <name evidence="4" type="ORF">GRQ65_20905</name>
</gene>
<feature type="region of interest" description="Disordered" evidence="1">
    <location>
        <begin position="142"/>
        <end position="166"/>
    </location>
</feature>
<dbReference type="AlphaFoldDB" id="A0A6L7F441"/>
<protein>
    <recommendedName>
        <fullName evidence="3">DUF6542 domain-containing protein</fullName>
    </recommendedName>
</protein>
<name>A0A6L7F441_9ACTN</name>
<evidence type="ECO:0000256" key="1">
    <source>
        <dbReference type="SAM" id="MobiDB-lite"/>
    </source>
</evidence>
<proteinExistence type="predicted"/>
<keyword evidence="5" id="KW-1185">Reference proteome</keyword>
<sequence>MTRGAGRPRTLWEEGRQPGPQVVALGLALVLTAVSADVLVGGDVGAVFDVSFVLVCAALALLVRPGDFFTVGVLPPLLMLAVVALVATTRPLALDRVGRADDAWQAVVGGLATHGLALALGYALCLALLAVRERWLRGRPGRLSRGSGSRRPHPRAAPRVLPPTSR</sequence>
<feature type="transmembrane region" description="Helical" evidence="2">
    <location>
        <begin position="107"/>
        <end position="131"/>
    </location>
</feature>
<feature type="transmembrane region" description="Helical" evidence="2">
    <location>
        <begin position="46"/>
        <end position="63"/>
    </location>
</feature>
<evidence type="ECO:0000313" key="4">
    <source>
        <dbReference type="EMBL" id="MXG92007.1"/>
    </source>
</evidence>
<keyword evidence="2" id="KW-0812">Transmembrane</keyword>
<dbReference type="EMBL" id="WUEK01000017">
    <property type="protein sequence ID" value="MXG92007.1"/>
    <property type="molecule type" value="Genomic_DNA"/>
</dbReference>
<dbReference type="Proteomes" id="UP000473325">
    <property type="component" value="Unassembled WGS sequence"/>
</dbReference>
<evidence type="ECO:0000313" key="5">
    <source>
        <dbReference type="Proteomes" id="UP000473325"/>
    </source>
</evidence>
<accession>A0A6L7F441</accession>
<feature type="transmembrane region" description="Helical" evidence="2">
    <location>
        <begin position="68"/>
        <end position="87"/>
    </location>
</feature>
<evidence type="ECO:0000256" key="2">
    <source>
        <dbReference type="SAM" id="Phobius"/>
    </source>
</evidence>
<keyword evidence="2" id="KW-0472">Membrane</keyword>
<reference evidence="4 5" key="1">
    <citation type="submission" date="2019-12" db="EMBL/GenBank/DDBJ databases">
        <authorList>
            <person name="Kun Z."/>
        </authorList>
    </citation>
    <scope>NUCLEOTIDE SEQUENCE [LARGE SCALE GENOMIC DNA]</scope>
    <source>
        <strain evidence="4 5">YIM 123512</strain>
    </source>
</reference>
<feature type="transmembrane region" description="Helical" evidence="2">
    <location>
        <begin position="21"/>
        <end position="40"/>
    </location>
</feature>
<organism evidence="4 5">
    <name type="scientific">Nocardioides flavescens</name>
    <dbReference type="NCBI Taxonomy" id="2691959"/>
    <lineage>
        <taxon>Bacteria</taxon>
        <taxon>Bacillati</taxon>
        <taxon>Actinomycetota</taxon>
        <taxon>Actinomycetes</taxon>
        <taxon>Propionibacteriales</taxon>
        <taxon>Nocardioidaceae</taxon>
        <taxon>Nocardioides</taxon>
    </lineage>
</organism>
<feature type="compositionally biased region" description="Basic residues" evidence="1">
    <location>
        <begin position="142"/>
        <end position="156"/>
    </location>
</feature>
<dbReference type="Pfam" id="PF20177">
    <property type="entry name" value="DUF6542"/>
    <property type="match status" value="1"/>
</dbReference>